<accession>A0ABM1M4Q0</accession>
<sequence>MEDIIVPRPRREVLRELKQWCIDNSKPKTVPKPPPRWRPKNITDEATLAAKFEALSKPLPRLMYKKPPRHKHVKIEALSASTTPRLDELASPLTRRLYIRPSQDSTNLMNVIKIKQSAKEYVASPKIEELSAIPRRWKKIRKPRRLGRVNRKALKAKASKRVIKLAVAIKREELQPREFAFVVNPICFKYRPTKRILKLAEPRLLPGEKAKKPEVKKKKKKHDDDDYEDED</sequence>
<dbReference type="Proteomes" id="UP000695000">
    <property type="component" value="Unplaced"/>
</dbReference>
<dbReference type="InterPro" id="IPR006623">
    <property type="entry name" value="THEG"/>
</dbReference>
<dbReference type="GeneID" id="108557526"/>
<evidence type="ECO:0000256" key="2">
    <source>
        <dbReference type="SAM" id="MobiDB-lite"/>
    </source>
</evidence>
<organism evidence="3 4">
    <name type="scientific">Nicrophorus vespilloides</name>
    <name type="common">Boreal carrion beetle</name>
    <dbReference type="NCBI Taxonomy" id="110193"/>
    <lineage>
        <taxon>Eukaryota</taxon>
        <taxon>Metazoa</taxon>
        <taxon>Ecdysozoa</taxon>
        <taxon>Arthropoda</taxon>
        <taxon>Hexapoda</taxon>
        <taxon>Insecta</taxon>
        <taxon>Pterygota</taxon>
        <taxon>Neoptera</taxon>
        <taxon>Endopterygota</taxon>
        <taxon>Coleoptera</taxon>
        <taxon>Polyphaga</taxon>
        <taxon>Staphyliniformia</taxon>
        <taxon>Silphidae</taxon>
        <taxon>Nicrophorinae</taxon>
        <taxon>Nicrophorus</taxon>
    </lineage>
</organism>
<proteinExistence type="predicted"/>
<dbReference type="RefSeq" id="XP_017769550.1">
    <property type="nucleotide sequence ID" value="XM_017914061.1"/>
</dbReference>
<evidence type="ECO:0000313" key="3">
    <source>
        <dbReference type="Proteomes" id="UP000695000"/>
    </source>
</evidence>
<dbReference type="InterPro" id="IPR042401">
    <property type="entry name" value="SPMAP2-like"/>
</dbReference>
<dbReference type="Pfam" id="PF14912">
    <property type="entry name" value="THEG"/>
    <property type="match status" value="2"/>
</dbReference>
<dbReference type="PANTHER" id="PTHR15901:SF16">
    <property type="entry name" value="TESTICULAR HAPLOID EXPRESSED GENE PROTEIN"/>
    <property type="match status" value="1"/>
</dbReference>
<evidence type="ECO:0000256" key="1">
    <source>
        <dbReference type="ARBA" id="ARBA00022737"/>
    </source>
</evidence>
<dbReference type="SMART" id="SM00705">
    <property type="entry name" value="THEG"/>
    <property type="match status" value="4"/>
</dbReference>
<evidence type="ECO:0000313" key="4">
    <source>
        <dbReference type="RefSeq" id="XP_017769550.1"/>
    </source>
</evidence>
<dbReference type="PANTHER" id="PTHR15901">
    <property type="entry name" value="TESTICULAR HAPLOID EXPRESSED GENE PROTEIN"/>
    <property type="match status" value="1"/>
</dbReference>
<gene>
    <name evidence="4" type="primary">LOC108557526</name>
</gene>
<name>A0ABM1M4Q0_NICVS</name>
<reference evidence="4" key="1">
    <citation type="submission" date="2025-08" db="UniProtKB">
        <authorList>
            <consortium name="RefSeq"/>
        </authorList>
    </citation>
    <scope>IDENTIFICATION</scope>
    <source>
        <tissue evidence="4">Whole Larva</tissue>
    </source>
</reference>
<feature type="region of interest" description="Disordered" evidence="2">
    <location>
        <begin position="208"/>
        <end position="231"/>
    </location>
</feature>
<protein>
    <submittedName>
        <fullName evidence="4">Uncharacterized protein LOC108557526</fullName>
    </submittedName>
</protein>
<keyword evidence="3" id="KW-1185">Reference proteome</keyword>
<keyword evidence="1" id="KW-0677">Repeat</keyword>